<dbReference type="OrthoDB" id="3210980at2"/>
<dbReference type="KEGG" id="sna:Snas_2553"/>
<dbReference type="eggNOG" id="ENOG50318WM">
    <property type="taxonomic scope" value="Bacteria"/>
</dbReference>
<dbReference type="Proteomes" id="UP000000844">
    <property type="component" value="Chromosome"/>
</dbReference>
<evidence type="ECO:0000313" key="2">
    <source>
        <dbReference type="Proteomes" id="UP000000844"/>
    </source>
</evidence>
<name>D3Q659_STANL</name>
<dbReference type="AlphaFoldDB" id="D3Q659"/>
<dbReference type="Pfam" id="PF11452">
    <property type="entry name" value="DUF3000"/>
    <property type="match status" value="1"/>
</dbReference>
<dbReference type="STRING" id="446470.Snas_2553"/>
<evidence type="ECO:0000313" key="1">
    <source>
        <dbReference type="EMBL" id="ADD42234.1"/>
    </source>
</evidence>
<dbReference type="EMBL" id="CP001778">
    <property type="protein sequence ID" value="ADD42234.1"/>
    <property type="molecule type" value="Genomic_DNA"/>
</dbReference>
<keyword evidence="2" id="KW-1185">Reference proteome</keyword>
<accession>D3Q659</accession>
<evidence type="ECO:0008006" key="3">
    <source>
        <dbReference type="Google" id="ProtNLM"/>
    </source>
</evidence>
<reference evidence="1 2" key="1">
    <citation type="journal article" date="2009" name="Stand. Genomic Sci.">
        <title>Complete genome sequence of Stackebrandtia nassauensis type strain (LLR-40K-21).</title>
        <authorList>
            <person name="Munk C."/>
            <person name="Lapidus A."/>
            <person name="Copeland A."/>
            <person name="Jando M."/>
            <person name="Mayilraj S."/>
            <person name="Glavina Del Rio T."/>
            <person name="Nolan M."/>
            <person name="Chen F."/>
            <person name="Lucas S."/>
            <person name="Tice H."/>
            <person name="Cheng J.F."/>
            <person name="Han C."/>
            <person name="Detter J.C."/>
            <person name="Bruce D."/>
            <person name="Goodwin L."/>
            <person name="Chain P."/>
            <person name="Pitluck S."/>
            <person name="Goker M."/>
            <person name="Ovchinikova G."/>
            <person name="Pati A."/>
            <person name="Ivanova N."/>
            <person name="Mavromatis K."/>
            <person name="Chen A."/>
            <person name="Palaniappan K."/>
            <person name="Land M."/>
            <person name="Hauser L."/>
            <person name="Chang Y.J."/>
            <person name="Jeffries C.D."/>
            <person name="Bristow J."/>
            <person name="Eisen J.A."/>
            <person name="Markowitz V."/>
            <person name="Hugenholtz P."/>
            <person name="Kyrpides N.C."/>
            <person name="Klenk H.P."/>
        </authorList>
    </citation>
    <scope>NUCLEOTIDE SEQUENCE [LARGE SCALE GENOMIC DNA]</scope>
    <source>
        <strain evidence="2">DSM 44728 / CIP 108903 / NRRL B-16338 / NBRC 102104 / LLR-40K-21</strain>
    </source>
</reference>
<gene>
    <name evidence="1" type="ordered locus">Snas_2553</name>
</gene>
<proteinExistence type="predicted"/>
<organism evidence="1 2">
    <name type="scientific">Stackebrandtia nassauensis (strain DSM 44728 / CIP 108903 / NRRL B-16338 / NBRC 102104 / LLR-40K-21)</name>
    <dbReference type="NCBI Taxonomy" id="446470"/>
    <lineage>
        <taxon>Bacteria</taxon>
        <taxon>Bacillati</taxon>
        <taxon>Actinomycetota</taxon>
        <taxon>Actinomycetes</taxon>
        <taxon>Glycomycetales</taxon>
        <taxon>Glycomycetaceae</taxon>
        <taxon>Stackebrandtia</taxon>
    </lineage>
</organism>
<dbReference type="InterPro" id="IPR021555">
    <property type="entry name" value="DUF3000"/>
</dbReference>
<sequence length="192" mass="20533">MAATTAVNEPAPDTFVRAVNQLRSGAVRARITIAEATAPRHIAPYSFALSADVDPPQGFKAEGRLILLHDPDGHDSWNGTLRLVTYLSVDVDLEMANDPMLSPVAWSWLLEGLGACDARFTAAGGTVTCTTSTRFGDLRDPRDFGADSEAVLELRASWTPCGDDLAAHTRAWQRLLAAATGLPPDEQAPFSS</sequence>
<dbReference type="HOGENOM" id="CLU_077385_0_0_11"/>
<dbReference type="RefSeq" id="WP_013017805.1">
    <property type="nucleotide sequence ID" value="NC_013947.1"/>
</dbReference>
<protein>
    <recommendedName>
        <fullName evidence="3">DUF3000 domain-containing protein</fullName>
    </recommendedName>
</protein>